<evidence type="ECO:0000313" key="7">
    <source>
        <dbReference type="Ensembl" id="ENSOABP00000003505.1"/>
    </source>
</evidence>
<dbReference type="Proteomes" id="UP000472276">
    <property type="component" value="Unassembled WGS sequence"/>
</dbReference>
<dbReference type="Pfam" id="PF01027">
    <property type="entry name" value="Bax1-I"/>
    <property type="match status" value="1"/>
</dbReference>
<evidence type="ECO:0000256" key="4">
    <source>
        <dbReference type="ARBA" id="ARBA00022989"/>
    </source>
</evidence>
<dbReference type="GO" id="GO:0031966">
    <property type="term" value="C:mitochondrial membrane"/>
    <property type="evidence" value="ECO:0007669"/>
    <property type="project" value="TreeGrafter"/>
</dbReference>
<evidence type="ECO:0000256" key="1">
    <source>
        <dbReference type="ARBA" id="ARBA00004141"/>
    </source>
</evidence>
<evidence type="ECO:0000256" key="6">
    <source>
        <dbReference type="RuleBase" id="RU004379"/>
    </source>
</evidence>
<feature type="transmembrane region" description="Helical" evidence="6">
    <location>
        <begin position="62"/>
        <end position="79"/>
    </location>
</feature>
<feature type="transmembrane region" description="Helical" evidence="6">
    <location>
        <begin position="145"/>
        <end position="164"/>
    </location>
</feature>
<dbReference type="Ensembl" id="ENSOABT00000003630.2">
    <property type="protein sequence ID" value="ENSOABP00000003505.1"/>
    <property type="gene ID" value="ENSOABG00000002073.2"/>
</dbReference>
<organism evidence="7 8">
    <name type="scientific">Oreochromis aureus</name>
    <name type="common">Israeli tilapia</name>
    <name type="synonym">Chromis aureus</name>
    <dbReference type="NCBI Taxonomy" id="47969"/>
    <lineage>
        <taxon>Eukaryota</taxon>
        <taxon>Metazoa</taxon>
        <taxon>Chordata</taxon>
        <taxon>Craniata</taxon>
        <taxon>Vertebrata</taxon>
        <taxon>Euteleostomi</taxon>
        <taxon>Actinopterygii</taxon>
        <taxon>Neopterygii</taxon>
        <taxon>Teleostei</taxon>
        <taxon>Neoteleostei</taxon>
        <taxon>Acanthomorphata</taxon>
        <taxon>Ovalentaria</taxon>
        <taxon>Cichlomorphae</taxon>
        <taxon>Cichliformes</taxon>
        <taxon>Cichlidae</taxon>
        <taxon>African cichlids</taxon>
        <taxon>Pseudocrenilabrinae</taxon>
        <taxon>Oreochromini</taxon>
        <taxon>Oreochromis</taxon>
    </lineage>
</organism>
<sequence length="241" mass="26403">MRAWAFERSISVDAIFRMSHISHQTRVHLKKVYANLTLCTLVAAAGSCVCIVASLLPVFGGLALLSILGLLVSVIWLAVTTHSPENEKTRFSVLLAFAFFSGFALGPVINSVDPSIVALAVAATAVLFVCFTLSALYVERRIYMLLGGVGPTLVILLVLTMIDLGSDTDTYLGVLMYCAFVMIDTQLIIGRAESGDEDYIWHCVGMFLDIVEMFRKITAIFASKDKNRTDVEKCIRGHDEL</sequence>
<evidence type="ECO:0000256" key="3">
    <source>
        <dbReference type="ARBA" id="ARBA00022692"/>
    </source>
</evidence>
<feature type="transmembrane region" description="Helical" evidence="6">
    <location>
        <begin position="115"/>
        <end position="138"/>
    </location>
</feature>
<keyword evidence="4 6" id="KW-1133">Transmembrane helix</keyword>
<evidence type="ECO:0000256" key="2">
    <source>
        <dbReference type="ARBA" id="ARBA00010350"/>
    </source>
</evidence>
<reference evidence="7" key="2">
    <citation type="submission" date="2025-09" db="UniProtKB">
        <authorList>
            <consortium name="Ensembl"/>
        </authorList>
    </citation>
    <scope>IDENTIFICATION</scope>
</reference>
<dbReference type="PANTHER" id="PTHR23291">
    <property type="entry name" value="BAX INHIBITOR-RELATED"/>
    <property type="match status" value="1"/>
</dbReference>
<keyword evidence="3 6" id="KW-0812">Transmembrane</keyword>
<reference evidence="7" key="1">
    <citation type="submission" date="2025-08" db="UniProtKB">
        <authorList>
            <consortium name="Ensembl"/>
        </authorList>
    </citation>
    <scope>IDENTIFICATION</scope>
</reference>
<dbReference type="GO" id="GO:0019899">
    <property type="term" value="F:enzyme binding"/>
    <property type="evidence" value="ECO:0007669"/>
    <property type="project" value="TreeGrafter"/>
</dbReference>
<dbReference type="InterPro" id="IPR006214">
    <property type="entry name" value="Bax_inhibitor_1-related"/>
</dbReference>
<proteinExistence type="inferred from homology"/>
<dbReference type="PANTHER" id="PTHR23291:SF32">
    <property type="entry name" value="BAX INHIBITOR 1"/>
    <property type="match status" value="1"/>
</dbReference>
<feature type="transmembrane region" description="Helical" evidence="6">
    <location>
        <begin position="91"/>
        <end position="109"/>
    </location>
</feature>
<evidence type="ECO:0000313" key="8">
    <source>
        <dbReference type="Proteomes" id="UP000472276"/>
    </source>
</evidence>
<keyword evidence="8" id="KW-1185">Reference proteome</keyword>
<dbReference type="GO" id="GO:0034620">
    <property type="term" value="P:cellular response to unfolded protein"/>
    <property type="evidence" value="ECO:0007669"/>
    <property type="project" value="TreeGrafter"/>
</dbReference>
<evidence type="ECO:0000256" key="5">
    <source>
        <dbReference type="ARBA" id="ARBA00023136"/>
    </source>
</evidence>
<comment type="subcellular location">
    <subcellularLocation>
        <location evidence="1">Membrane</location>
        <topology evidence="1">Multi-pass membrane protein</topology>
    </subcellularLocation>
</comment>
<feature type="transmembrane region" description="Helical" evidence="6">
    <location>
        <begin position="32"/>
        <end position="56"/>
    </location>
</feature>
<keyword evidence="5 6" id="KW-0472">Membrane</keyword>
<dbReference type="GO" id="GO:0033119">
    <property type="term" value="P:negative regulation of RNA splicing"/>
    <property type="evidence" value="ECO:0007669"/>
    <property type="project" value="TreeGrafter"/>
</dbReference>
<accession>A0A668RLS9</accession>
<name>A0A668RLS9_OREAU</name>
<feature type="transmembrane region" description="Helical" evidence="6">
    <location>
        <begin position="170"/>
        <end position="189"/>
    </location>
</feature>
<dbReference type="AlphaFoldDB" id="A0A668RLS9"/>
<gene>
    <name evidence="7" type="primary">LOC116310254</name>
</gene>
<comment type="similarity">
    <text evidence="2 6">Belongs to the BI1 family.</text>
</comment>
<dbReference type="GO" id="GO:2001234">
    <property type="term" value="P:negative regulation of apoptotic signaling pathway"/>
    <property type="evidence" value="ECO:0007669"/>
    <property type="project" value="TreeGrafter"/>
</dbReference>
<protein>
    <submittedName>
        <fullName evidence="7">Uncharacterized protein</fullName>
    </submittedName>
</protein>